<accession>A0A9P6QAQ0</accession>
<feature type="region of interest" description="Disordered" evidence="3">
    <location>
        <begin position="524"/>
        <end position="552"/>
    </location>
</feature>
<feature type="compositionally biased region" description="Polar residues" evidence="3">
    <location>
        <begin position="357"/>
        <end position="371"/>
    </location>
</feature>
<gene>
    <name evidence="5" type="ORF">DFQ27_001918</name>
</gene>
<feature type="region of interest" description="Disordered" evidence="3">
    <location>
        <begin position="224"/>
        <end position="268"/>
    </location>
</feature>
<feature type="compositionally biased region" description="Basic residues" evidence="3">
    <location>
        <begin position="247"/>
        <end position="256"/>
    </location>
</feature>
<feature type="compositionally biased region" description="Gly residues" evidence="3">
    <location>
        <begin position="113"/>
        <end position="129"/>
    </location>
</feature>
<dbReference type="SUPFAM" id="SSF57850">
    <property type="entry name" value="RING/U-box"/>
    <property type="match status" value="1"/>
</dbReference>
<keyword evidence="2" id="KW-0862">Zinc</keyword>
<feature type="region of interest" description="Disordered" evidence="3">
    <location>
        <begin position="310"/>
        <end position="371"/>
    </location>
</feature>
<evidence type="ECO:0000313" key="6">
    <source>
        <dbReference type="Proteomes" id="UP000807716"/>
    </source>
</evidence>
<dbReference type="OrthoDB" id="1711136at2759"/>
<name>A0A9P6QAQ0_9FUNG</name>
<dbReference type="SMART" id="SM00184">
    <property type="entry name" value="RING"/>
    <property type="match status" value="1"/>
</dbReference>
<feature type="compositionally biased region" description="Acidic residues" evidence="3">
    <location>
        <begin position="429"/>
        <end position="448"/>
    </location>
</feature>
<dbReference type="PANTHER" id="PTHR22996">
    <property type="entry name" value="MAHOGUNIN"/>
    <property type="match status" value="1"/>
</dbReference>
<sequence>MGATSSRLPEAGADGYYDGSGYPERQSGRSQHAPHNWQRRGGSGLGSGQGLSDAENGYVLRHVHRGPGDLYPSDDGTDSSDNDSEYESMSEDDEYAEADELYEDEGDNHTVGGEHGGPYGRRGPGGGGQTNHLRRGSHRHPRHQHQHHRQHRGTDFNGGGDGGGGGGWAMMRALDTVAARMRPAFSSSFGRARSAFTGASRPSFQASSYQHPQRHQRYLYATRNSRQSHLQNNGTGRGGGGDSDDRRRRRHQRQRRFGYGQRRPGNYQREVRHGYDHHPIYFGPAFRPVVEQSPEQVQLQRLLEHQLEQQQRDELQRRRDRQQRRQQQQRMEQLQHQRTSQDAAAMAASPGGPYPSQHHTSANTTAPAALTQSQHIQKDKLLYYRNNHLYNLISGLSVNPLLTEVQKAGTVDLKSLEQELRDVEGGWVDMDDDEETDEDRQELNEEEESLRKQGIAREMQPTKRSPTALACPVNLKKSTIRLVKNLSPLSSSKNASGNANSNHRAAPETAPAFAGVGGYTEPGAGIGTAGGDGGCHHHVQPPQGAAATPPPFQQSVLGLPSYRLDFMFDSQTPCDIKLFWVTKEVEELILMAPEEEEGEQGDDEDQTMVFLGFRLKRLFHLPQPTVYHFDAGLNQRFVSPILPLYNLSLPELTMQGLPSAAMRMLEKQRNREERRLRRRQKQLEQRQQRSQQRGAPRSSHGGAGTGTGRGAHWEEAEYLVDVDQNGAGELGHSADVWETDSDDDQSGLDSSSDVSLNKTGPGKGRSSYSHKMLPIEDQYYPLIIVIESKKQAGDPRDSKTLACDTPGLYLVENQAISTFCSFHISTEGGFELKVMKQKVWMNSNHYLIQEIYGFTDATPNTTAATPGSDPSPSPIPTQHSPSVTASAGASLPMPPAPAALMRDSAGGGDIPHSPSYHPPVTPTSRSNVQGLGIMEDGSDREELLPQFTRTSATPLSAEEYREQQAMEAKAKRLSRSLSRQSRAESVMTRMTELLGDSASVLTTAAAEPSATSTCVLQDSALPRPSWESQHIDELRVEEDTGSLASLSVSSSASPSHALDGLGNEQESKDKGPHEDSIVRHRYSASTLLGSEAPSSPSHSRTGTAGVASEESSLLVVSGHLSPLLHGEVRHRLSTSSMGSTAAGDHGIESHTPMRTNSGDDGGHCEGELSRNDVGHNPAIGIGAMASDQPLHHQQQPDLAEQQPPEQQQQQQQQQAQPQVNTVLLDAPECVICLSDVKDTLVLPCRHFCICNECADVLRRRTPQRCPICRQEFHALIHLASLPANKQYFFESERPSIEEEEEDEERDREARVDAQQQRHPQPHQQYYHHQQQHHLAHNEGEENGHQRYQLPMPIFAQDHTSLSSSHTIAT</sequence>
<dbReference type="PANTHER" id="PTHR22996:SF0">
    <property type="entry name" value="RE60872P-RELATED"/>
    <property type="match status" value="1"/>
</dbReference>
<keyword evidence="2" id="KW-0863">Zinc-finger</keyword>
<feature type="domain" description="RING-type" evidence="4">
    <location>
        <begin position="1229"/>
        <end position="1269"/>
    </location>
</feature>
<feature type="compositionally biased region" description="Low complexity" evidence="3">
    <location>
        <begin position="1193"/>
        <end position="1214"/>
    </location>
</feature>
<dbReference type="EMBL" id="JAAAJB010000169">
    <property type="protein sequence ID" value="KAG0263116.1"/>
    <property type="molecule type" value="Genomic_DNA"/>
</dbReference>
<feature type="compositionally biased region" description="Basic and acidic residues" evidence="3">
    <location>
        <begin position="669"/>
        <end position="687"/>
    </location>
</feature>
<keyword evidence="2" id="KW-0479">Metal-binding</keyword>
<evidence type="ECO:0000313" key="5">
    <source>
        <dbReference type="EMBL" id="KAG0263116.1"/>
    </source>
</evidence>
<feature type="compositionally biased region" description="Acidic residues" evidence="3">
    <location>
        <begin position="75"/>
        <end position="106"/>
    </location>
</feature>
<keyword evidence="6" id="KW-1185">Reference proteome</keyword>
<feature type="region of interest" description="Disordered" evidence="3">
    <location>
        <begin position="424"/>
        <end position="467"/>
    </location>
</feature>
<feature type="compositionally biased region" description="Low complexity" evidence="3">
    <location>
        <begin position="1042"/>
        <end position="1058"/>
    </location>
</feature>
<feature type="compositionally biased region" description="Basic and acidic residues" evidence="3">
    <location>
        <begin position="1160"/>
        <end position="1173"/>
    </location>
</feature>
<dbReference type="InterPro" id="IPR013083">
    <property type="entry name" value="Znf_RING/FYVE/PHD"/>
</dbReference>
<feature type="compositionally biased region" description="Low complexity" evidence="3">
    <location>
        <begin position="688"/>
        <end position="700"/>
    </location>
</feature>
<proteinExistence type="inferred from homology"/>
<dbReference type="Pfam" id="PF13920">
    <property type="entry name" value="zf-C3HC4_3"/>
    <property type="match status" value="1"/>
</dbReference>
<dbReference type="InterPro" id="IPR045195">
    <property type="entry name" value="LOG2-like_mRING_C3HC5"/>
</dbReference>
<dbReference type="InterPro" id="IPR001841">
    <property type="entry name" value="Znf_RING"/>
</dbReference>
<feature type="compositionally biased region" description="Low complexity" evidence="3">
    <location>
        <begin position="11"/>
        <end position="22"/>
    </location>
</feature>
<feature type="compositionally biased region" description="Gly residues" evidence="3">
    <location>
        <begin position="524"/>
        <end position="533"/>
    </location>
</feature>
<feature type="region of interest" description="Disordered" evidence="3">
    <location>
        <begin position="669"/>
        <end position="709"/>
    </location>
</feature>
<dbReference type="PROSITE" id="PS50089">
    <property type="entry name" value="ZF_RING_2"/>
    <property type="match status" value="1"/>
</dbReference>
<evidence type="ECO:0000256" key="3">
    <source>
        <dbReference type="SAM" id="MobiDB-lite"/>
    </source>
</evidence>
<feature type="compositionally biased region" description="Low complexity" evidence="3">
    <location>
        <begin position="325"/>
        <end position="338"/>
    </location>
</feature>
<feature type="compositionally biased region" description="Basic residues" evidence="3">
    <location>
        <begin position="132"/>
        <end position="151"/>
    </location>
</feature>
<evidence type="ECO:0000256" key="1">
    <source>
        <dbReference type="ARBA" id="ARBA00025721"/>
    </source>
</evidence>
<dbReference type="GO" id="GO:0005737">
    <property type="term" value="C:cytoplasm"/>
    <property type="evidence" value="ECO:0007669"/>
    <property type="project" value="TreeGrafter"/>
</dbReference>
<feature type="region of interest" description="Disordered" evidence="3">
    <location>
        <begin position="1"/>
        <end position="164"/>
    </location>
</feature>
<dbReference type="GO" id="GO:0061630">
    <property type="term" value="F:ubiquitin protein ligase activity"/>
    <property type="evidence" value="ECO:0007669"/>
    <property type="project" value="UniProtKB-EC"/>
</dbReference>
<dbReference type="Proteomes" id="UP000807716">
    <property type="component" value="Unassembled WGS sequence"/>
</dbReference>
<evidence type="ECO:0000256" key="2">
    <source>
        <dbReference type="PROSITE-ProRule" id="PRU00175"/>
    </source>
</evidence>
<feature type="region of interest" description="Disordered" evidence="3">
    <location>
        <begin position="729"/>
        <end position="769"/>
    </location>
</feature>
<feature type="compositionally biased region" description="Acidic residues" evidence="3">
    <location>
        <begin position="737"/>
        <end position="746"/>
    </location>
</feature>
<organism evidence="5 6">
    <name type="scientific">Actinomortierella ambigua</name>
    <dbReference type="NCBI Taxonomy" id="1343610"/>
    <lineage>
        <taxon>Eukaryota</taxon>
        <taxon>Fungi</taxon>
        <taxon>Fungi incertae sedis</taxon>
        <taxon>Mucoromycota</taxon>
        <taxon>Mortierellomycotina</taxon>
        <taxon>Mortierellomycetes</taxon>
        <taxon>Mortierellales</taxon>
        <taxon>Mortierellaceae</taxon>
        <taxon>Actinomortierella</taxon>
    </lineage>
</organism>
<dbReference type="CDD" id="cd16789">
    <property type="entry name" value="mRING-HC-C3HC5_MGRN1-like"/>
    <property type="match status" value="1"/>
</dbReference>
<comment type="similarity">
    <text evidence="1">Belongs to the RING-type zinc finger family. LOG2 subfamily.</text>
</comment>
<feature type="compositionally biased region" description="Low complexity" evidence="3">
    <location>
        <begin position="1314"/>
        <end position="1328"/>
    </location>
</feature>
<dbReference type="InterPro" id="IPR045194">
    <property type="entry name" value="MGRN1/RNF157-like"/>
</dbReference>
<feature type="region of interest" description="Disordered" evidence="3">
    <location>
        <begin position="1042"/>
        <end position="1075"/>
    </location>
</feature>
<feature type="region of interest" description="Disordered" evidence="3">
    <location>
        <begin position="1292"/>
        <end position="1343"/>
    </location>
</feature>
<feature type="region of interest" description="Disordered" evidence="3">
    <location>
        <begin position="1133"/>
        <end position="1214"/>
    </location>
</feature>
<feature type="region of interest" description="Disordered" evidence="3">
    <location>
        <begin position="859"/>
        <end position="928"/>
    </location>
</feature>
<dbReference type="Gene3D" id="3.30.40.10">
    <property type="entry name" value="Zinc/RING finger domain, C3HC4 (zinc finger)"/>
    <property type="match status" value="1"/>
</dbReference>
<protein>
    <recommendedName>
        <fullName evidence="4">RING-type domain-containing protein</fullName>
    </recommendedName>
</protein>
<feature type="compositionally biased region" description="Polar residues" evidence="3">
    <location>
        <begin position="224"/>
        <end position="233"/>
    </location>
</feature>
<reference evidence="5" key="1">
    <citation type="journal article" date="2020" name="Fungal Divers.">
        <title>Resolving the Mortierellaceae phylogeny through synthesis of multi-gene phylogenetics and phylogenomics.</title>
        <authorList>
            <person name="Vandepol N."/>
            <person name="Liber J."/>
            <person name="Desiro A."/>
            <person name="Na H."/>
            <person name="Kennedy M."/>
            <person name="Barry K."/>
            <person name="Grigoriev I.V."/>
            <person name="Miller A.N."/>
            <person name="O'Donnell K."/>
            <person name="Stajich J.E."/>
            <person name="Bonito G."/>
        </authorList>
    </citation>
    <scope>NUCLEOTIDE SEQUENCE</scope>
    <source>
        <strain evidence="5">BC1065</strain>
    </source>
</reference>
<dbReference type="GO" id="GO:0008270">
    <property type="term" value="F:zinc ion binding"/>
    <property type="evidence" value="ECO:0007669"/>
    <property type="project" value="UniProtKB-KW"/>
</dbReference>
<feature type="compositionally biased region" description="Basic and acidic residues" evidence="3">
    <location>
        <begin position="1065"/>
        <end position="1075"/>
    </location>
</feature>
<dbReference type="GO" id="GO:0016567">
    <property type="term" value="P:protein ubiquitination"/>
    <property type="evidence" value="ECO:0007669"/>
    <property type="project" value="TreeGrafter"/>
</dbReference>
<evidence type="ECO:0000259" key="4">
    <source>
        <dbReference type="PROSITE" id="PS50089"/>
    </source>
</evidence>
<comment type="caution">
    <text evidence="5">The sequence shown here is derived from an EMBL/GenBank/DDBJ whole genome shotgun (WGS) entry which is preliminary data.</text>
</comment>